<reference evidence="1" key="2">
    <citation type="submission" date="2020-09" db="EMBL/GenBank/DDBJ databases">
        <authorList>
            <person name="Sun Q."/>
            <person name="Ohkuma M."/>
        </authorList>
    </citation>
    <scope>NUCLEOTIDE SEQUENCE</scope>
    <source>
        <strain evidence="1">JCM 3313</strain>
    </source>
</reference>
<accession>A0A918AHP3</accession>
<evidence type="ECO:0000313" key="2">
    <source>
        <dbReference type="Proteomes" id="UP000639606"/>
    </source>
</evidence>
<proteinExistence type="predicted"/>
<reference evidence="1" key="1">
    <citation type="journal article" date="2014" name="Int. J. Syst. Evol. Microbiol.">
        <title>Complete genome sequence of Corynebacterium casei LMG S-19264T (=DSM 44701T), isolated from a smear-ripened cheese.</title>
        <authorList>
            <consortium name="US DOE Joint Genome Institute (JGI-PGF)"/>
            <person name="Walter F."/>
            <person name="Albersmeier A."/>
            <person name="Kalinowski J."/>
            <person name="Ruckert C."/>
        </authorList>
    </citation>
    <scope>NUCLEOTIDE SEQUENCE</scope>
    <source>
        <strain evidence="1">JCM 3313</strain>
    </source>
</reference>
<dbReference type="RefSeq" id="WP_189221575.1">
    <property type="nucleotide sequence ID" value="NZ_BMRG01000001.1"/>
</dbReference>
<protein>
    <submittedName>
        <fullName evidence="1">Uncharacterized protein</fullName>
    </submittedName>
</protein>
<sequence length="63" mass="6969">MEDVPRLFAIVQDAEVAAWGLEFTDSAHVISSGHHLSTRSAHTALRYFQDADADDPQVVWVTS</sequence>
<comment type="caution">
    <text evidence="1">The sequence shown here is derived from an EMBL/GenBank/DDBJ whole genome shotgun (WGS) entry which is preliminary data.</text>
</comment>
<organism evidence="1 2">
    <name type="scientific">Saccharothrix coeruleofusca</name>
    <dbReference type="NCBI Taxonomy" id="33919"/>
    <lineage>
        <taxon>Bacteria</taxon>
        <taxon>Bacillati</taxon>
        <taxon>Actinomycetota</taxon>
        <taxon>Actinomycetes</taxon>
        <taxon>Pseudonocardiales</taxon>
        <taxon>Pseudonocardiaceae</taxon>
        <taxon>Saccharothrix</taxon>
    </lineage>
</organism>
<keyword evidence="2" id="KW-1185">Reference proteome</keyword>
<gene>
    <name evidence="1" type="ORF">GCM10010185_07630</name>
</gene>
<name>A0A918AHP3_9PSEU</name>
<dbReference type="Proteomes" id="UP000639606">
    <property type="component" value="Unassembled WGS sequence"/>
</dbReference>
<dbReference type="AlphaFoldDB" id="A0A918AHP3"/>
<dbReference type="EMBL" id="BMRG01000001">
    <property type="protein sequence ID" value="GGP38599.1"/>
    <property type="molecule type" value="Genomic_DNA"/>
</dbReference>
<evidence type="ECO:0000313" key="1">
    <source>
        <dbReference type="EMBL" id="GGP38599.1"/>
    </source>
</evidence>